<reference evidence="3 6" key="2">
    <citation type="submission" date="2019-10" db="EMBL/GenBank/DDBJ databases">
        <title>Prolixibacter strains distinguished by the presence of nitrate reductase genes were adept at nitrate-dependent anaerobic corrosion of metallic iron and carbon steel.</title>
        <authorList>
            <person name="Iino T."/>
            <person name="Shono N."/>
            <person name="Ito K."/>
            <person name="Nakamura R."/>
            <person name="Sueoka K."/>
            <person name="Harayama S."/>
            <person name="Ohkuma M."/>
        </authorList>
    </citation>
    <scope>NUCLEOTIDE SEQUENCE [LARGE SCALE GENOMIC DNA]</scope>
    <source>
        <strain evidence="3 6">MIC1-1</strain>
    </source>
</reference>
<evidence type="ECO:0000313" key="5">
    <source>
        <dbReference type="Proteomes" id="UP000240621"/>
    </source>
</evidence>
<dbReference type="OrthoDB" id="9809908at2"/>
<keyword evidence="6" id="KW-1185">Reference proteome</keyword>
<comment type="caution">
    <text evidence="4">The sequence shown here is derived from an EMBL/GenBank/DDBJ whole genome shotgun (WGS) entry which is preliminary data.</text>
</comment>
<dbReference type="GO" id="GO:0016020">
    <property type="term" value="C:membrane"/>
    <property type="evidence" value="ECO:0007669"/>
    <property type="project" value="InterPro"/>
</dbReference>
<dbReference type="InterPro" id="IPR010559">
    <property type="entry name" value="Sig_transdc_His_kin_internal"/>
</dbReference>
<feature type="domain" description="Signal transduction histidine kinase internal region" evidence="2">
    <location>
        <begin position="163"/>
        <end position="241"/>
    </location>
</feature>
<accession>A0A2P8CED3</accession>
<feature type="transmembrane region" description="Helical" evidence="1">
    <location>
        <begin position="21"/>
        <end position="40"/>
    </location>
</feature>
<dbReference type="GO" id="GO:0000155">
    <property type="term" value="F:phosphorelay sensor kinase activity"/>
    <property type="evidence" value="ECO:0007669"/>
    <property type="project" value="InterPro"/>
</dbReference>
<dbReference type="EMBL" id="BLAU01000001">
    <property type="protein sequence ID" value="GET21788.1"/>
    <property type="molecule type" value="Genomic_DNA"/>
</dbReference>
<proteinExistence type="predicted"/>
<keyword evidence="1" id="KW-1133">Transmembrane helix</keyword>
<keyword evidence="4" id="KW-0418">Kinase</keyword>
<evidence type="ECO:0000313" key="4">
    <source>
        <dbReference type="EMBL" id="PSK83330.1"/>
    </source>
</evidence>
<dbReference type="PANTHER" id="PTHR34220:SF7">
    <property type="entry name" value="SENSOR HISTIDINE KINASE YPDA"/>
    <property type="match status" value="1"/>
</dbReference>
<dbReference type="Proteomes" id="UP000240621">
    <property type="component" value="Unassembled WGS sequence"/>
</dbReference>
<keyword evidence="1" id="KW-0812">Transmembrane</keyword>
<gene>
    <name evidence="4" type="ORF">CLV93_104260</name>
    <name evidence="3" type="ORF">JCM18694_20340</name>
</gene>
<dbReference type="PANTHER" id="PTHR34220">
    <property type="entry name" value="SENSOR HISTIDINE KINASE YPDA"/>
    <property type="match status" value="1"/>
</dbReference>
<evidence type="ECO:0000313" key="3">
    <source>
        <dbReference type="EMBL" id="GET21788.1"/>
    </source>
</evidence>
<sequence>MKFYSITQNIARRTGIPRWGLHVIYWVLWVCFWGVMWGTFDNNYEKTFYIQLLELPYKLIFVYSILYYFMPVFLERQRYVLFIFYYLLILAFLSILVKFTWYFFIESIYFPDRPHSLIRLTDQLNIILTLNTAMVIPFGIKLTEYWLFQQQKSNQLEKEKLQAELKFLRTQVNPHFLFNSLNSIYALSLMKSELTSDTIARLSEIMRYLIYEADAPKVSIDNEVEFIKSYIEFEKIRLNEEVDISFSLVNHRNGTIPPLLFIPLIENAFKHLKAFGAEKPWIVVQMELSNERMKLLVENSSGDTSRQKRNGGIGISNLKKRLELLYPNHYELSLKNEDEVHYATLTIFDKALSHPQTKM</sequence>
<feature type="transmembrane region" description="Helical" evidence="1">
    <location>
        <begin position="55"/>
        <end position="74"/>
    </location>
</feature>
<feature type="transmembrane region" description="Helical" evidence="1">
    <location>
        <begin position="81"/>
        <end position="104"/>
    </location>
</feature>
<dbReference type="AlphaFoldDB" id="A0A2P8CED3"/>
<dbReference type="Proteomes" id="UP000396862">
    <property type="component" value="Unassembled WGS sequence"/>
</dbReference>
<evidence type="ECO:0000313" key="6">
    <source>
        <dbReference type="Proteomes" id="UP000396862"/>
    </source>
</evidence>
<name>A0A2P8CED3_9BACT</name>
<dbReference type="InterPro" id="IPR050640">
    <property type="entry name" value="Bact_2-comp_sensor_kinase"/>
</dbReference>
<evidence type="ECO:0000256" key="1">
    <source>
        <dbReference type="SAM" id="Phobius"/>
    </source>
</evidence>
<organism evidence="4 5">
    <name type="scientific">Prolixibacter denitrificans</name>
    <dbReference type="NCBI Taxonomy" id="1541063"/>
    <lineage>
        <taxon>Bacteria</taxon>
        <taxon>Pseudomonadati</taxon>
        <taxon>Bacteroidota</taxon>
        <taxon>Bacteroidia</taxon>
        <taxon>Marinilabiliales</taxon>
        <taxon>Prolixibacteraceae</taxon>
        <taxon>Prolixibacter</taxon>
    </lineage>
</organism>
<keyword evidence="1" id="KW-0472">Membrane</keyword>
<dbReference type="Gene3D" id="3.30.565.10">
    <property type="entry name" value="Histidine kinase-like ATPase, C-terminal domain"/>
    <property type="match status" value="1"/>
</dbReference>
<dbReference type="RefSeq" id="WP_106542121.1">
    <property type="nucleotide sequence ID" value="NZ_BLAU01000001.1"/>
</dbReference>
<reference evidence="4 5" key="1">
    <citation type="submission" date="2018-03" db="EMBL/GenBank/DDBJ databases">
        <title>Genomic Encyclopedia of Archaeal and Bacterial Type Strains, Phase II (KMG-II): from individual species to whole genera.</title>
        <authorList>
            <person name="Goeker M."/>
        </authorList>
    </citation>
    <scope>NUCLEOTIDE SEQUENCE [LARGE SCALE GENOMIC DNA]</scope>
    <source>
        <strain evidence="4 5">DSM 27267</strain>
    </source>
</reference>
<dbReference type="Pfam" id="PF06580">
    <property type="entry name" value="His_kinase"/>
    <property type="match status" value="1"/>
</dbReference>
<keyword evidence="4" id="KW-0808">Transferase</keyword>
<dbReference type="EMBL" id="PYGC01000004">
    <property type="protein sequence ID" value="PSK83330.1"/>
    <property type="molecule type" value="Genomic_DNA"/>
</dbReference>
<protein>
    <submittedName>
        <fullName evidence="4">Histidine kinase</fullName>
    </submittedName>
</protein>
<evidence type="ECO:0000259" key="2">
    <source>
        <dbReference type="Pfam" id="PF06580"/>
    </source>
</evidence>
<feature type="transmembrane region" description="Helical" evidence="1">
    <location>
        <begin position="124"/>
        <end position="148"/>
    </location>
</feature>
<dbReference type="InterPro" id="IPR036890">
    <property type="entry name" value="HATPase_C_sf"/>
</dbReference>